<protein>
    <recommendedName>
        <fullName evidence="8">TauD/TfdA-like domain-containing protein</fullName>
    </recommendedName>
</protein>
<dbReference type="Proteomes" id="UP001147782">
    <property type="component" value="Unassembled WGS sequence"/>
</dbReference>
<dbReference type="InterPro" id="IPR051323">
    <property type="entry name" value="AtsK-like"/>
</dbReference>
<dbReference type="GO" id="GO:0005737">
    <property type="term" value="C:cytoplasm"/>
    <property type="evidence" value="ECO:0007669"/>
    <property type="project" value="TreeGrafter"/>
</dbReference>
<sequence length="346" mass="39096">MGSISQSHERQPLKLQGHLASFKAFDCTPVLGTEFPDAKLAQWLQAPNADDLIRDLAITISQRGVVIFRSQVDLTDELQKTLVQKLGELTGKPSDSTWHIHPLAKYNPTGDSTRHLITTDPKNKPAEDRFRNQAEQPMGVRAAWHTDISYEPNPADYSCLKMVQLPTNGGDTLYASSYEVLDKISPAYRKFLETLTATFAQPRYNQSSHEKKSEIHVEPRGSPNNVGSDLSAIHPVVRTNPVTGWKSLYGAGMHTRRFNEVTADESRRLADWLLQMIVENHDLQFRHSWKNPYDVAIWDNRAVFHAGIMDYKGQGHRTGHRYVGVGEQPYLDPESQTRREALGEVN</sequence>
<dbReference type="GeneID" id="81434503"/>
<reference evidence="9" key="1">
    <citation type="submission" date="2022-11" db="EMBL/GenBank/DDBJ databases">
        <authorList>
            <person name="Petersen C."/>
        </authorList>
    </citation>
    <scope>NUCLEOTIDE SEQUENCE</scope>
    <source>
        <strain evidence="9">IBT 29864</strain>
    </source>
</reference>
<dbReference type="AlphaFoldDB" id="A0A9W9SKM8"/>
<dbReference type="InterPro" id="IPR042098">
    <property type="entry name" value="TauD-like_sf"/>
</dbReference>
<evidence type="ECO:0000313" key="9">
    <source>
        <dbReference type="EMBL" id="KAJ5379967.1"/>
    </source>
</evidence>
<reference evidence="9" key="2">
    <citation type="journal article" date="2023" name="IMA Fungus">
        <title>Comparative genomic study of the Penicillium genus elucidates a diverse pangenome and 15 lateral gene transfer events.</title>
        <authorList>
            <person name="Petersen C."/>
            <person name="Sorensen T."/>
            <person name="Nielsen M.R."/>
            <person name="Sondergaard T.E."/>
            <person name="Sorensen J.L."/>
            <person name="Fitzpatrick D.A."/>
            <person name="Frisvad J.C."/>
            <person name="Nielsen K.L."/>
        </authorList>
    </citation>
    <scope>NUCLEOTIDE SEQUENCE</scope>
    <source>
        <strain evidence="9">IBT 29864</strain>
    </source>
</reference>
<keyword evidence="5" id="KW-0560">Oxidoreductase</keyword>
<organism evidence="9 10">
    <name type="scientific">Penicillium cataractarum</name>
    <dbReference type="NCBI Taxonomy" id="2100454"/>
    <lineage>
        <taxon>Eukaryota</taxon>
        <taxon>Fungi</taxon>
        <taxon>Dikarya</taxon>
        <taxon>Ascomycota</taxon>
        <taxon>Pezizomycotina</taxon>
        <taxon>Eurotiomycetes</taxon>
        <taxon>Eurotiomycetidae</taxon>
        <taxon>Eurotiales</taxon>
        <taxon>Aspergillaceae</taxon>
        <taxon>Penicillium</taxon>
    </lineage>
</organism>
<feature type="compositionally biased region" description="Basic and acidic residues" evidence="7">
    <location>
        <begin position="335"/>
        <end position="346"/>
    </location>
</feature>
<dbReference type="InterPro" id="IPR003819">
    <property type="entry name" value="TauD/TfdA-like"/>
</dbReference>
<keyword evidence="4" id="KW-0223">Dioxygenase</keyword>
<evidence type="ECO:0000256" key="6">
    <source>
        <dbReference type="ARBA" id="ARBA00023004"/>
    </source>
</evidence>
<keyword evidence="3" id="KW-0479">Metal-binding</keyword>
<dbReference type="OrthoDB" id="10257314at2759"/>
<evidence type="ECO:0000259" key="8">
    <source>
        <dbReference type="Pfam" id="PF02668"/>
    </source>
</evidence>
<comment type="cofactor">
    <cofactor evidence="1">
        <name>Fe(2+)</name>
        <dbReference type="ChEBI" id="CHEBI:29033"/>
    </cofactor>
</comment>
<evidence type="ECO:0000256" key="4">
    <source>
        <dbReference type="ARBA" id="ARBA00022964"/>
    </source>
</evidence>
<evidence type="ECO:0000256" key="5">
    <source>
        <dbReference type="ARBA" id="ARBA00023002"/>
    </source>
</evidence>
<feature type="domain" description="TauD/TfdA-like" evidence="8">
    <location>
        <begin position="26"/>
        <end position="321"/>
    </location>
</feature>
<dbReference type="PANTHER" id="PTHR30468">
    <property type="entry name" value="ALPHA-KETOGLUTARATE-DEPENDENT SULFONATE DIOXYGENASE"/>
    <property type="match status" value="1"/>
</dbReference>
<dbReference type="PANTHER" id="PTHR30468:SF10">
    <property type="entry name" value="TAUD_TFDA-LIKE DOMAIN-CONTAINING PROTEIN"/>
    <property type="match status" value="1"/>
</dbReference>
<name>A0A9W9SKM8_9EURO</name>
<dbReference type="GO" id="GO:0046872">
    <property type="term" value="F:metal ion binding"/>
    <property type="evidence" value="ECO:0007669"/>
    <property type="project" value="UniProtKB-KW"/>
</dbReference>
<accession>A0A9W9SKM8</accession>
<keyword evidence="6" id="KW-0408">Iron</keyword>
<keyword evidence="10" id="KW-1185">Reference proteome</keyword>
<proteinExistence type="inferred from homology"/>
<comment type="caution">
    <text evidence="9">The sequence shown here is derived from an EMBL/GenBank/DDBJ whole genome shotgun (WGS) entry which is preliminary data.</text>
</comment>
<feature type="compositionally biased region" description="Basic and acidic residues" evidence="7">
    <location>
        <begin position="208"/>
        <end position="219"/>
    </location>
</feature>
<dbReference type="SUPFAM" id="SSF51197">
    <property type="entry name" value="Clavaminate synthase-like"/>
    <property type="match status" value="1"/>
</dbReference>
<dbReference type="GO" id="GO:0016706">
    <property type="term" value="F:2-oxoglutarate-dependent dioxygenase activity"/>
    <property type="evidence" value="ECO:0007669"/>
    <property type="project" value="TreeGrafter"/>
</dbReference>
<dbReference type="Gene3D" id="3.60.130.10">
    <property type="entry name" value="Clavaminate synthase-like"/>
    <property type="match status" value="1"/>
</dbReference>
<dbReference type="RefSeq" id="XP_056557538.1">
    <property type="nucleotide sequence ID" value="XM_056695326.1"/>
</dbReference>
<feature type="region of interest" description="Disordered" evidence="7">
    <location>
        <begin position="204"/>
        <end position="230"/>
    </location>
</feature>
<evidence type="ECO:0000256" key="1">
    <source>
        <dbReference type="ARBA" id="ARBA00001954"/>
    </source>
</evidence>
<evidence type="ECO:0000313" key="10">
    <source>
        <dbReference type="Proteomes" id="UP001147782"/>
    </source>
</evidence>
<dbReference type="EMBL" id="JAPZBS010000002">
    <property type="protein sequence ID" value="KAJ5379967.1"/>
    <property type="molecule type" value="Genomic_DNA"/>
</dbReference>
<gene>
    <name evidence="9" type="ORF">N7496_002395</name>
</gene>
<evidence type="ECO:0000256" key="2">
    <source>
        <dbReference type="ARBA" id="ARBA00005896"/>
    </source>
</evidence>
<evidence type="ECO:0000256" key="7">
    <source>
        <dbReference type="SAM" id="MobiDB-lite"/>
    </source>
</evidence>
<comment type="similarity">
    <text evidence="2">Belongs to the TfdA dioxygenase family.</text>
</comment>
<feature type="region of interest" description="Disordered" evidence="7">
    <location>
        <begin position="325"/>
        <end position="346"/>
    </location>
</feature>
<evidence type="ECO:0000256" key="3">
    <source>
        <dbReference type="ARBA" id="ARBA00022723"/>
    </source>
</evidence>
<dbReference type="Pfam" id="PF02668">
    <property type="entry name" value="TauD"/>
    <property type="match status" value="1"/>
</dbReference>